<evidence type="ECO:0000313" key="2">
    <source>
        <dbReference type="Proteomes" id="UP001309876"/>
    </source>
</evidence>
<keyword evidence="2" id="KW-1185">Reference proteome</keyword>
<dbReference type="EMBL" id="JAVRRJ010000015">
    <property type="protein sequence ID" value="KAK5080399.1"/>
    <property type="molecule type" value="Genomic_DNA"/>
</dbReference>
<reference evidence="1 2" key="1">
    <citation type="submission" date="2023-08" db="EMBL/GenBank/DDBJ databases">
        <title>Black Yeasts Isolated from many extreme environments.</title>
        <authorList>
            <person name="Coleine C."/>
            <person name="Stajich J.E."/>
            <person name="Selbmann L."/>
        </authorList>
    </citation>
    <scope>NUCLEOTIDE SEQUENCE [LARGE SCALE GENOMIC DNA]</scope>
    <source>
        <strain evidence="1 2">CCFEE 5910</strain>
    </source>
</reference>
<protein>
    <submittedName>
        <fullName evidence="1">Uncharacterized protein</fullName>
    </submittedName>
</protein>
<evidence type="ECO:0000313" key="1">
    <source>
        <dbReference type="EMBL" id="KAK5080399.1"/>
    </source>
</evidence>
<accession>A0AAN7ST72</accession>
<proteinExistence type="predicted"/>
<name>A0AAN7ST72_9EURO</name>
<sequence length="487" mass="55325">MSTAFARFWQTDLTREAFLDHVTQDDMCNLRLVSREVAEEVAVKLFKSVKVTFDVGTFAHRARMIALDRIGHYIKHFHFNLPHSEATFLPPLIDPESLEEVSFQYEPQHVHTSRPSSSTSLDPEASCKYGSWELNDLLVRQYPPLFHAATNITTFIRVFNAMPFLRHLTISCPEQPANQRYRRNAIDYALISLRLAVEAVNPPFLDTLSLQPMYPSGIFYLRPHQGIGTSPGSTRVWHRIKHLDISMQNFAETEEEHDTTSDHLKILHTYLQTLRSVETLSFAWLNETGPCPLSLDAEPCLSRPSSLDSITSALPACRPIKFRKLRSIKLENALLDASQASRLITLHRKYIRDIDFSSCTLRSGTWDDALAPLEAMASNSDWRSENSSPCYSATASTYTTSSASSSSGLSEVMDVPIFYTPMEEMPNPFECVQELMWDETDRDVMRAVNKVATDVFRLRQAALPRKKRDVVVCGIRSLLRSVGMNFH</sequence>
<comment type="caution">
    <text evidence="1">The sequence shown here is derived from an EMBL/GenBank/DDBJ whole genome shotgun (WGS) entry which is preliminary data.</text>
</comment>
<organism evidence="1 2">
    <name type="scientific">Lithohypha guttulata</name>
    <dbReference type="NCBI Taxonomy" id="1690604"/>
    <lineage>
        <taxon>Eukaryota</taxon>
        <taxon>Fungi</taxon>
        <taxon>Dikarya</taxon>
        <taxon>Ascomycota</taxon>
        <taxon>Pezizomycotina</taxon>
        <taxon>Eurotiomycetes</taxon>
        <taxon>Chaetothyriomycetidae</taxon>
        <taxon>Chaetothyriales</taxon>
        <taxon>Trichomeriaceae</taxon>
        <taxon>Lithohypha</taxon>
    </lineage>
</organism>
<dbReference type="Proteomes" id="UP001309876">
    <property type="component" value="Unassembled WGS sequence"/>
</dbReference>
<dbReference type="AlphaFoldDB" id="A0AAN7ST72"/>
<gene>
    <name evidence="1" type="ORF">LTR05_008648</name>
</gene>